<dbReference type="SUPFAM" id="SSF55653">
    <property type="entry name" value="Ribosomal protein L9 C-domain"/>
    <property type="match status" value="1"/>
</dbReference>
<evidence type="ECO:0000313" key="11">
    <source>
        <dbReference type="Proteomes" id="UP000660047"/>
    </source>
</evidence>
<evidence type="ECO:0000256" key="7">
    <source>
        <dbReference type="HAMAP-Rule" id="MF_00503"/>
    </source>
</evidence>
<accession>A0AAI9K5T0</accession>
<dbReference type="SUPFAM" id="SSF55658">
    <property type="entry name" value="L9 N-domain-like"/>
    <property type="match status" value="1"/>
</dbReference>
<evidence type="ECO:0000259" key="9">
    <source>
        <dbReference type="Pfam" id="PF03948"/>
    </source>
</evidence>
<dbReference type="NCBIfam" id="TIGR00158">
    <property type="entry name" value="L9"/>
    <property type="match status" value="1"/>
</dbReference>
<evidence type="ECO:0000256" key="4">
    <source>
        <dbReference type="ARBA" id="ARBA00022980"/>
    </source>
</evidence>
<dbReference type="InterPro" id="IPR020070">
    <property type="entry name" value="Ribosomal_bL9_N"/>
</dbReference>
<name>A0AAI9K5T0_9FIRM</name>
<evidence type="ECO:0000256" key="3">
    <source>
        <dbReference type="ARBA" id="ARBA00022884"/>
    </source>
</evidence>
<dbReference type="InterPro" id="IPR009027">
    <property type="entry name" value="Ribosomal_bL9/RNase_H1_N"/>
</dbReference>
<dbReference type="GO" id="GO:1990904">
    <property type="term" value="C:ribonucleoprotein complex"/>
    <property type="evidence" value="ECO:0007669"/>
    <property type="project" value="UniProtKB-KW"/>
</dbReference>
<keyword evidence="5 7" id="KW-0687">Ribonucleoprotein</keyword>
<dbReference type="GO" id="GO:0003735">
    <property type="term" value="F:structural constituent of ribosome"/>
    <property type="evidence" value="ECO:0007669"/>
    <property type="project" value="InterPro"/>
</dbReference>
<protein>
    <recommendedName>
        <fullName evidence="6 7">Large ribosomal subunit protein bL9</fullName>
    </recommendedName>
</protein>
<evidence type="ECO:0000313" key="10">
    <source>
        <dbReference type="EMBL" id="GFO95097.1"/>
    </source>
</evidence>
<evidence type="ECO:0000256" key="1">
    <source>
        <dbReference type="ARBA" id="ARBA00010605"/>
    </source>
</evidence>
<dbReference type="InterPro" id="IPR036935">
    <property type="entry name" value="Ribosomal_bL9_N_sf"/>
</dbReference>
<dbReference type="GO" id="GO:0019843">
    <property type="term" value="F:rRNA binding"/>
    <property type="evidence" value="ECO:0007669"/>
    <property type="project" value="UniProtKB-UniRule"/>
</dbReference>
<sequence length="148" mass="16063">MKVILLQDVKSLGKKGAMVEVNEGYARNFIIPKKLGMEATPKNMNDFKLRKAHEEKVAAENLADAKALAAELEKASVTVKIKVGEGGRTFGSVSTKEISDAIKSQLGKDIDKKKIVMKDSIKALGSFSVKVKLHPEVQAELAVKVEEA</sequence>
<keyword evidence="2 7" id="KW-0699">rRNA-binding</keyword>
<dbReference type="InterPro" id="IPR020594">
    <property type="entry name" value="Ribosomal_bL9_bac/chp"/>
</dbReference>
<reference evidence="10" key="1">
    <citation type="submission" date="2020-06" db="EMBL/GenBank/DDBJ databases">
        <title>Characterization of fructooligosaccharide metabolism and fructooligosaccharide-degrading enzymes in human commensal butyrate producers.</title>
        <authorList>
            <person name="Tanno H."/>
            <person name="Fujii T."/>
            <person name="Hirano K."/>
            <person name="Maeno S."/>
            <person name="Tonozuka T."/>
            <person name="Sakamoto M."/>
            <person name="Ohkuma M."/>
            <person name="Tochio T."/>
            <person name="Endo A."/>
        </authorList>
    </citation>
    <scope>NUCLEOTIDE SEQUENCE</scope>
    <source>
        <strain evidence="10">JCM 31265</strain>
    </source>
</reference>
<evidence type="ECO:0000256" key="5">
    <source>
        <dbReference type="ARBA" id="ARBA00023274"/>
    </source>
</evidence>
<feature type="domain" description="Ribosomal protein L9" evidence="8">
    <location>
        <begin position="1"/>
        <end position="47"/>
    </location>
</feature>
<dbReference type="InterPro" id="IPR000244">
    <property type="entry name" value="Ribosomal_bL9"/>
</dbReference>
<dbReference type="GO" id="GO:0005840">
    <property type="term" value="C:ribosome"/>
    <property type="evidence" value="ECO:0007669"/>
    <property type="project" value="UniProtKB-KW"/>
</dbReference>
<feature type="domain" description="Large ribosomal subunit protein bL9 C-terminal" evidence="9">
    <location>
        <begin position="63"/>
        <end position="146"/>
    </location>
</feature>
<evidence type="ECO:0000259" key="8">
    <source>
        <dbReference type="Pfam" id="PF01281"/>
    </source>
</evidence>
<dbReference type="InterPro" id="IPR020069">
    <property type="entry name" value="Ribosomal_bL9_C"/>
</dbReference>
<dbReference type="Proteomes" id="UP000660047">
    <property type="component" value="Unassembled WGS sequence"/>
</dbReference>
<dbReference type="Gene3D" id="3.10.430.100">
    <property type="entry name" value="Ribosomal protein L9, C-terminal domain"/>
    <property type="match status" value="1"/>
</dbReference>
<gene>
    <name evidence="7" type="primary">rplI</name>
    <name evidence="10" type="ORF">COEU31_21430</name>
</gene>
<evidence type="ECO:0000256" key="2">
    <source>
        <dbReference type="ARBA" id="ARBA00022730"/>
    </source>
</evidence>
<dbReference type="EMBL" id="BLYL01000014">
    <property type="protein sequence ID" value="GFO95097.1"/>
    <property type="molecule type" value="Genomic_DNA"/>
</dbReference>
<dbReference type="Pfam" id="PF03948">
    <property type="entry name" value="Ribosomal_L9_C"/>
    <property type="match status" value="1"/>
</dbReference>
<comment type="caution">
    <text evidence="10">The sequence shown here is derived from an EMBL/GenBank/DDBJ whole genome shotgun (WGS) entry which is preliminary data.</text>
</comment>
<dbReference type="InterPro" id="IPR036791">
    <property type="entry name" value="Ribosomal_bL9_C_sf"/>
</dbReference>
<comment type="function">
    <text evidence="7">Binds to the 23S rRNA.</text>
</comment>
<keyword evidence="4 7" id="KW-0689">Ribosomal protein</keyword>
<dbReference type="GO" id="GO:0006412">
    <property type="term" value="P:translation"/>
    <property type="evidence" value="ECO:0007669"/>
    <property type="project" value="UniProtKB-UniRule"/>
</dbReference>
<proteinExistence type="inferred from homology"/>
<dbReference type="RefSeq" id="WP_015534512.1">
    <property type="nucleotide sequence ID" value="NZ_BLYL01000014.1"/>
</dbReference>
<dbReference type="Pfam" id="PF01281">
    <property type="entry name" value="Ribosomal_L9_N"/>
    <property type="match status" value="1"/>
</dbReference>
<dbReference type="AlphaFoldDB" id="A0AAI9K5T0"/>
<dbReference type="Gene3D" id="3.40.5.10">
    <property type="entry name" value="Ribosomal protein L9, N-terminal domain"/>
    <property type="match status" value="1"/>
</dbReference>
<dbReference type="PANTHER" id="PTHR21368">
    <property type="entry name" value="50S RIBOSOMAL PROTEIN L9"/>
    <property type="match status" value="1"/>
</dbReference>
<evidence type="ECO:0000256" key="6">
    <source>
        <dbReference type="ARBA" id="ARBA00035292"/>
    </source>
</evidence>
<organism evidence="10 11">
    <name type="scientific">Coprococcus eutactus</name>
    <dbReference type="NCBI Taxonomy" id="33043"/>
    <lineage>
        <taxon>Bacteria</taxon>
        <taxon>Bacillati</taxon>
        <taxon>Bacillota</taxon>
        <taxon>Clostridia</taxon>
        <taxon>Lachnospirales</taxon>
        <taxon>Lachnospiraceae</taxon>
        <taxon>Coprococcus</taxon>
    </lineage>
</organism>
<keyword evidence="3 7" id="KW-0694">RNA-binding</keyword>
<comment type="similarity">
    <text evidence="1 7">Belongs to the bacterial ribosomal protein bL9 family.</text>
</comment>
<dbReference type="HAMAP" id="MF_00503">
    <property type="entry name" value="Ribosomal_bL9"/>
    <property type="match status" value="1"/>
</dbReference>